<keyword evidence="6 7" id="KW-0472">Membrane</keyword>
<dbReference type="Pfam" id="PF07676">
    <property type="entry name" value="PD40"/>
    <property type="match status" value="1"/>
</dbReference>
<feature type="transmembrane region" description="Helical" evidence="7">
    <location>
        <begin position="12"/>
        <end position="36"/>
    </location>
</feature>
<evidence type="ECO:0000313" key="8">
    <source>
        <dbReference type="EMBL" id="SHH87288.1"/>
    </source>
</evidence>
<feature type="transmembrane region" description="Helical" evidence="7">
    <location>
        <begin position="132"/>
        <end position="154"/>
    </location>
</feature>
<name>A0A1M5WIP9_9BACT</name>
<comment type="subcellular location">
    <subcellularLocation>
        <location evidence="1">Cell membrane</location>
        <topology evidence="1">Multi-pass membrane protein</topology>
    </subcellularLocation>
</comment>
<evidence type="ECO:0000256" key="3">
    <source>
        <dbReference type="ARBA" id="ARBA00022475"/>
    </source>
</evidence>
<dbReference type="GO" id="GO:0005886">
    <property type="term" value="C:plasma membrane"/>
    <property type="evidence" value="ECO:0007669"/>
    <property type="project" value="UniProtKB-SubCell"/>
</dbReference>
<evidence type="ECO:0000256" key="1">
    <source>
        <dbReference type="ARBA" id="ARBA00004651"/>
    </source>
</evidence>
<dbReference type="Gene3D" id="2.120.10.30">
    <property type="entry name" value="TolB, C-terminal domain"/>
    <property type="match status" value="1"/>
</dbReference>
<dbReference type="InterPro" id="IPR011659">
    <property type="entry name" value="WD40"/>
</dbReference>
<protein>
    <submittedName>
        <fullName evidence="8">WD40-like Beta Propeller Repeat</fullName>
    </submittedName>
</protein>
<feature type="transmembrane region" description="Helical" evidence="7">
    <location>
        <begin position="42"/>
        <end position="64"/>
    </location>
</feature>
<evidence type="ECO:0000313" key="9">
    <source>
        <dbReference type="Proteomes" id="UP000184139"/>
    </source>
</evidence>
<dbReference type="InterPro" id="IPR011042">
    <property type="entry name" value="6-blade_b-propeller_TolB-like"/>
</dbReference>
<feature type="transmembrane region" description="Helical" evidence="7">
    <location>
        <begin position="166"/>
        <end position="193"/>
    </location>
</feature>
<dbReference type="PANTHER" id="PTHR36842:SF1">
    <property type="entry name" value="PROTEIN TOLB"/>
    <property type="match status" value="1"/>
</dbReference>
<organism evidence="8 9">
    <name type="scientific">Desulfofustis glycolicus DSM 9705</name>
    <dbReference type="NCBI Taxonomy" id="1121409"/>
    <lineage>
        <taxon>Bacteria</taxon>
        <taxon>Pseudomonadati</taxon>
        <taxon>Thermodesulfobacteriota</taxon>
        <taxon>Desulfobulbia</taxon>
        <taxon>Desulfobulbales</taxon>
        <taxon>Desulfocapsaceae</taxon>
        <taxon>Desulfofustis</taxon>
    </lineage>
</organism>
<keyword evidence="9" id="KW-1185">Reference proteome</keyword>
<keyword evidence="3" id="KW-1003">Cell membrane</keyword>
<evidence type="ECO:0000256" key="6">
    <source>
        <dbReference type="ARBA" id="ARBA00023136"/>
    </source>
</evidence>
<evidence type="ECO:0000256" key="4">
    <source>
        <dbReference type="ARBA" id="ARBA00022692"/>
    </source>
</evidence>
<sequence length="700" mass="76720">MTFFVSGGVRRFLPRLVLSCAVSVLLLGVLIHFSLSSAEPDVWARLLGVLSSFSLWFALLYVLLSLIRTVLQAQRYQVLLATTEVSVPSLFHLMLVTLSRNMFIDMLPARLGELTYIAMLNRGYRVSGQACISSLAICFVFDLIALGLLILLLIGGQLLGGELQLWLLGALVLLALLIMVLLVLLYPALAIVIRFLQRLSTGGIIDKLSGLLARIQKALGDTRRAGIIGRVLGLSLGIRLVKYLGMYCLFVGVVQTQFPDLTTRILMVLPALIGAEAGASLPVPAFMGFGTYEAAGMLALVALGATTATSLLVMLAMHLISQIIDYLLGTIGLLLFMFKSNVLPAVVGEAEGPSRPRWSMIVAALAVLLTGAVLFLAYEYRRIEKRGAIRAPEQGHSVALEVLPNLSSLQILDGFVVWSSNRSGSHDLYLFSLPDGGIRRLTSHPHTDYYPRISPDGTRIVFARSHEPWVSQRNVYAWDVWLLDLKTGRERRIAQHGNVPTWSADGTRVFFQRGATQVVGVTLATGEEQLLYQSGVTVEVPPKTELQTPDISSAGDRLAATFRVATRATAVVEPDGSVQRVGQGCQLSWGPGDRYLYKIDDSGRMGTSVHKIDAETMTASQWFDAHGDFSHEYFPRVAATGDVMVYGASAGGHEHDTADYEIFLWFIDRPTEETIRLSYHTGNDCWPDIFIRRQATLPAP</sequence>
<dbReference type="Pfam" id="PF03706">
    <property type="entry name" value="LPG_synthase_TM"/>
    <property type="match status" value="1"/>
</dbReference>
<evidence type="ECO:0000256" key="5">
    <source>
        <dbReference type="ARBA" id="ARBA00022989"/>
    </source>
</evidence>
<evidence type="ECO:0000256" key="2">
    <source>
        <dbReference type="ARBA" id="ARBA00009820"/>
    </source>
</evidence>
<proteinExistence type="inferred from homology"/>
<dbReference type="InterPro" id="IPR022791">
    <property type="entry name" value="L-PG_synthase/AglD"/>
</dbReference>
<dbReference type="AlphaFoldDB" id="A0A1M5WIP9"/>
<comment type="similarity">
    <text evidence="2">Belongs to the TolB family.</text>
</comment>
<reference evidence="8 9" key="1">
    <citation type="submission" date="2016-11" db="EMBL/GenBank/DDBJ databases">
        <authorList>
            <person name="Jaros S."/>
            <person name="Januszkiewicz K."/>
            <person name="Wedrychowicz H."/>
        </authorList>
    </citation>
    <scope>NUCLEOTIDE SEQUENCE [LARGE SCALE GENOMIC DNA]</scope>
    <source>
        <strain evidence="8 9">DSM 9705</strain>
    </source>
</reference>
<dbReference type="SUPFAM" id="SSF69304">
    <property type="entry name" value="Tricorn protease N-terminal domain"/>
    <property type="match status" value="1"/>
</dbReference>
<gene>
    <name evidence="8" type="ORF">SAMN02745124_02309</name>
</gene>
<dbReference type="OrthoDB" id="9815657at2"/>
<dbReference type="Proteomes" id="UP000184139">
    <property type="component" value="Unassembled WGS sequence"/>
</dbReference>
<feature type="transmembrane region" description="Helical" evidence="7">
    <location>
        <begin position="294"/>
        <end position="316"/>
    </location>
</feature>
<feature type="transmembrane region" description="Helical" evidence="7">
    <location>
        <begin position="358"/>
        <end position="378"/>
    </location>
</feature>
<dbReference type="STRING" id="1121409.SAMN02745124_02309"/>
<keyword evidence="5 7" id="KW-1133">Transmembrane helix</keyword>
<evidence type="ECO:0000256" key="7">
    <source>
        <dbReference type="SAM" id="Phobius"/>
    </source>
</evidence>
<accession>A0A1M5WIP9</accession>
<keyword evidence="4 7" id="KW-0812">Transmembrane</keyword>
<dbReference type="PANTHER" id="PTHR36842">
    <property type="entry name" value="PROTEIN TOLB HOMOLOG"/>
    <property type="match status" value="1"/>
</dbReference>
<dbReference type="RefSeq" id="WP_073376170.1">
    <property type="nucleotide sequence ID" value="NZ_FQXS01000013.1"/>
</dbReference>
<feature type="transmembrane region" description="Helical" evidence="7">
    <location>
        <begin position="323"/>
        <end position="338"/>
    </location>
</feature>
<dbReference type="EMBL" id="FQXS01000013">
    <property type="protein sequence ID" value="SHH87288.1"/>
    <property type="molecule type" value="Genomic_DNA"/>
</dbReference>